<sequence length="371" mass="40120">MKKNLLALGVAFLALSSCSKNDEPVAPLVIPTTYDATTYVANTTSEKVIRTNFNAVITYLAAGRNVGNKQSAADLKTLFEKDSPSLASITNATFKAQIYTAFDKNEKASLDAKTPNPNNTPAQNGNGGIYGGRLFDENGVEFKESVEKLLFSWALFDRSITLIKSTPTQASLDKAICLWGADASFPNTSTASKTTTPDDFSAKYTAARTKGTGGLYTDMQKAFIKAQAAIKAGDKYNSDRDAAIKSITLTWEKGNIATAIFYLNSVYTSLSAATLDDNARGGALHSFNEATGFFRGLRGISNKTITDAQIDKILDILYVPAGGTPQLFKLISTSGDKERLKQALTEIKAVYGFTDQEMLDFQKNWVSTEGR</sequence>
<dbReference type="AlphaFoldDB" id="A0A1I5X3C0"/>
<dbReference type="RefSeq" id="WP_092018815.1">
    <property type="nucleotide sequence ID" value="NZ_FOXH01000013.1"/>
</dbReference>
<dbReference type="STRING" id="1079859.SAMN04515674_113113"/>
<evidence type="ECO:0000256" key="1">
    <source>
        <dbReference type="SAM" id="SignalP"/>
    </source>
</evidence>
<reference evidence="2 3" key="1">
    <citation type="submission" date="2016-10" db="EMBL/GenBank/DDBJ databases">
        <authorList>
            <person name="de Groot N.N."/>
        </authorList>
    </citation>
    <scope>NUCLEOTIDE SEQUENCE [LARGE SCALE GENOMIC DNA]</scope>
    <source>
        <strain evidence="3">E92,LMG 26720,CCM 7988</strain>
    </source>
</reference>
<dbReference type="PROSITE" id="PS51257">
    <property type="entry name" value="PROKAR_LIPOPROTEIN"/>
    <property type="match status" value="1"/>
</dbReference>
<organism evidence="2 3">
    <name type="scientific">Pseudarcicella hirudinis</name>
    <dbReference type="NCBI Taxonomy" id="1079859"/>
    <lineage>
        <taxon>Bacteria</taxon>
        <taxon>Pseudomonadati</taxon>
        <taxon>Bacteroidota</taxon>
        <taxon>Cytophagia</taxon>
        <taxon>Cytophagales</taxon>
        <taxon>Flectobacillaceae</taxon>
        <taxon>Pseudarcicella</taxon>
    </lineage>
</organism>
<proteinExistence type="predicted"/>
<evidence type="ECO:0008006" key="4">
    <source>
        <dbReference type="Google" id="ProtNLM"/>
    </source>
</evidence>
<dbReference type="Proteomes" id="UP000199306">
    <property type="component" value="Unassembled WGS sequence"/>
</dbReference>
<evidence type="ECO:0000313" key="2">
    <source>
        <dbReference type="EMBL" id="SFQ26515.1"/>
    </source>
</evidence>
<dbReference type="OrthoDB" id="5498726at2"/>
<protein>
    <recommendedName>
        <fullName evidence="4">Imelysin</fullName>
    </recommendedName>
</protein>
<feature type="signal peptide" evidence="1">
    <location>
        <begin position="1"/>
        <end position="22"/>
    </location>
</feature>
<keyword evidence="1" id="KW-0732">Signal</keyword>
<name>A0A1I5X3C0_9BACT</name>
<accession>A0A1I5X3C0</accession>
<feature type="chain" id="PRO_5011624876" description="Imelysin" evidence="1">
    <location>
        <begin position="23"/>
        <end position="371"/>
    </location>
</feature>
<evidence type="ECO:0000313" key="3">
    <source>
        <dbReference type="Proteomes" id="UP000199306"/>
    </source>
</evidence>
<dbReference type="EMBL" id="FOXH01000013">
    <property type="protein sequence ID" value="SFQ26515.1"/>
    <property type="molecule type" value="Genomic_DNA"/>
</dbReference>
<keyword evidence="3" id="KW-1185">Reference proteome</keyword>
<gene>
    <name evidence="2" type="ORF">SAMN04515674_113113</name>
</gene>